<evidence type="ECO:0000256" key="1">
    <source>
        <dbReference type="ARBA" id="ARBA00004651"/>
    </source>
</evidence>
<keyword evidence="2" id="KW-1003">Cell membrane</keyword>
<sequence>MWELYWSEWLIIAGIHLLAVASPGPDFALILRQSIQYGRRVAIISSVGVGMAIMLHVAYSLLGIGVIVSQSVLLFNLMKYAAAAYLIYVGYKALRARPQNLDALQQAQQQTLPSARQAWFSGFLTNGLNPKATLFFLSLFTAVISPTTPLEVQLAYGIYMAVATTLWFILVSLLFSGARVRGWFKRLGHWFERIMGGILILLGVKIAGSSV</sequence>
<organism evidence="7 8">
    <name type="scientific">Balneatrix alpica</name>
    <dbReference type="NCBI Taxonomy" id="75684"/>
    <lineage>
        <taxon>Bacteria</taxon>
        <taxon>Pseudomonadati</taxon>
        <taxon>Pseudomonadota</taxon>
        <taxon>Gammaproteobacteria</taxon>
        <taxon>Oceanospirillales</taxon>
        <taxon>Balneatrichaceae</taxon>
        <taxon>Balneatrix</taxon>
    </lineage>
</organism>
<keyword evidence="4 6" id="KW-1133">Transmembrane helix</keyword>
<evidence type="ECO:0000313" key="7">
    <source>
        <dbReference type="EMBL" id="MFB9886124.1"/>
    </source>
</evidence>
<dbReference type="InterPro" id="IPR001123">
    <property type="entry name" value="LeuE-type"/>
</dbReference>
<dbReference type="PANTHER" id="PTHR30086:SF21">
    <property type="entry name" value="TRANSPORT PROTEIN"/>
    <property type="match status" value="1"/>
</dbReference>
<evidence type="ECO:0000256" key="3">
    <source>
        <dbReference type="ARBA" id="ARBA00022692"/>
    </source>
</evidence>
<comment type="caution">
    <text evidence="7">The sequence shown here is derived from an EMBL/GenBank/DDBJ whole genome shotgun (WGS) entry which is preliminary data.</text>
</comment>
<dbReference type="Pfam" id="PF01810">
    <property type="entry name" value="LysE"/>
    <property type="match status" value="1"/>
</dbReference>
<keyword evidence="3 6" id="KW-0812">Transmembrane</keyword>
<dbReference type="Proteomes" id="UP001589628">
    <property type="component" value="Unassembled WGS sequence"/>
</dbReference>
<feature type="transmembrane region" description="Helical" evidence="6">
    <location>
        <begin position="41"/>
        <end position="67"/>
    </location>
</feature>
<accession>A0ABV5ZDF4</accession>
<dbReference type="PANTHER" id="PTHR30086">
    <property type="entry name" value="ARGININE EXPORTER PROTEIN ARGO"/>
    <property type="match status" value="1"/>
</dbReference>
<feature type="transmembrane region" description="Helical" evidence="6">
    <location>
        <begin position="6"/>
        <end position="29"/>
    </location>
</feature>
<reference evidence="7 8" key="1">
    <citation type="submission" date="2024-09" db="EMBL/GenBank/DDBJ databases">
        <authorList>
            <person name="Sun Q."/>
            <person name="Mori K."/>
        </authorList>
    </citation>
    <scope>NUCLEOTIDE SEQUENCE [LARGE SCALE GENOMIC DNA]</scope>
    <source>
        <strain evidence="7 8">ATCC 51285</strain>
    </source>
</reference>
<name>A0ABV5ZDF4_9GAMM</name>
<dbReference type="RefSeq" id="WP_035460480.1">
    <property type="nucleotide sequence ID" value="NZ_JBHLZN010000002.1"/>
</dbReference>
<comment type="subcellular location">
    <subcellularLocation>
        <location evidence="1">Cell membrane</location>
        <topology evidence="1">Multi-pass membrane protein</topology>
    </subcellularLocation>
</comment>
<feature type="transmembrane region" description="Helical" evidence="6">
    <location>
        <begin position="132"/>
        <end position="150"/>
    </location>
</feature>
<keyword evidence="5 6" id="KW-0472">Membrane</keyword>
<proteinExistence type="predicted"/>
<gene>
    <name evidence="7" type="ORF">ACFFLH_06855</name>
</gene>
<protein>
    <submittedName>
        <fullName evidence="7">LysE family translocator</fullName>
    </submittedName>
</protein>
<feature type="transmembrane region" description="Helical" evidence="6">
    <location>
        <begin position="73"/>
        <end position="91"/>
    </location>
</feature>
<evidence type="ECO:0000256" key="6">
    <source>
        <dbReference type="SAM" id="Phobius"/>
    </source>
</evidence>
<evidence type="ECO:0000313" key="8">
    <source>
        <dbReference type="Proteomes" id="UP001589628"/>
    </source>
</evidence>
<keyword evidence="8" id="KW-1185">Reference proteome</keyword>
<evidence type="ECO:0000256" key="4">
    <source>
        <dbReference type="ARBA" id="ARBA00022989"/>
    </source>
</evidence>
<evidence type="ECO:0000256" key="2">
    <source>
        <dbReference type="ARBA" id="ARBA00022475"/>
    </source>
</evidence>
<dbReference type="EMBL" id="JBHLZN010000002">
    <property type="protein sequence ID" value="MFB9886124.1"/>
    <property type="molecule type" value="Genomic_DNA"/>
</dbReference>
<feature type="transmembrane region" description="Helical" evidence="6">
    <location>
        <begin position="156"/>
        <end position="178"/>
    </location>
</feature>
<evidence type="ECO:0000256" key="5">
    <source>
        <dbReference type="ARBA" id="ARBA00023136"/>
    </source>
</evidence>
<dbReference type="PIRSF" id="PIRSF006324">
    <property type="entry name" value="LeuE"/>
    <property type="match status" value="1"/>
</dbReference>